<evidence type="ECO:0000259" key="1">
    <source>
        <dbReference type="PROSITE" id="PS50209"/>
    </source>
</evidence>
<dbReference type="CDD" id="cd01671">
    <property type="entry name" value="CARD"/>
    <property type="match status" value="1"/>
</dbReference>
<proteinExistence type="predicted"/>
<reference evidence="2" key="1">
    <citation type="journal article" date="2016" name="Sci. Rep.">
        <title>Molecular characterization of firefly nuptial gifts: a multi-omics approach sheds light on postcopulatory sexual selection.</title>
        <authorList>
            <person name="Al-Wathiqui N."/>
            <person name="Fallon T.R."/>
            <person name="South A."/>
            <person name="Weng J.K."/>
            <person name="Lewis S.M."/>
        </authorList>
    </citation>
    <scope>NUCLEOTIDE SEQUENCE</scope>
</reference>
<name>A0A1Y1N7C1_PHOPY</name>
<dbReference type="AlphaFoldDB" id="A0A1Y1N7C1"/>
<organism evidence="2">
    <name type="scientific">Photinus pyralis</name>
    <name type="common">Common eastern firefly</name>
    <name type="synonym">Lampyris pyralis</name>
    <dbReference type="NCBI Taxonomy" id="7054"/>
    <lineage>
        <taxon>Eukaryota</taxon>
        <taxon>Metazoa</taxon>
        <taxon>Ecdysozoa</taxon>
        <taxon>Arthropoda</taxon>
        <taxon>Hexapoda</taxon>
        <taxon>Insecta</taxon>
        <taxon>Pterygota</taxon>
        <taxon>Neoptera</taxon>
        <taxon>Endopterygota</taxon>
        <taxon>Coleoptera</taxon>
        <taxon>Polyphaga</taxon>
        <taxon>Elateriformia</taxon>
        <taxon>Elateroidea</taxon>
        <taxon>Lampyridae</taxon>
        <taxon>Lampyrinae</taxon>
        <taxon>Photinus</taxon>
    </lineage>
</organism>
<dbReference type="GO" id="GO:0002020">
    <property type="term" value="F:protease binding"/>
    <property type="evidence" value="ECO:0007669"/>
    <property type="project" value="InterPro"/>
</dbReference>
<feature type="domain" description="CARD" evidence="1">
    <location>
        <begin position="1"/>
        <end position="90"/>
    </location>
</feature>
<sequence length="130" mass="15230">MDDSKRLILKEQWDKIVKDLYVEHILDELYSLGTINNHELETIRNKNTRADAVESLLKYVVKKDNRAFDNFKSVLKKDYDWLSVALQENHDQNDLHVTTEQLAFQDSLVLGNVPRQPPYYVRRTIPVSTG</sequence>
<dbReference type="SUPFAM" id="SSF47986">
    <property type="entry name" value="DEATH domain"/>
    <property type="match status" value="1"/>
</dbReference>
<dbReference type="PROSITE" id="PS50209">
    <property type="entry name" value="CARD"/>
    <property type="match status" value="1"/>
</dbReference>
<dbReference type="PANTHER" id="PTHR15034">
    <property type="entry name" value="DEATH DOMAIN-CONTAINING PROTEIN CRADD"/>
    <property type="match status" value="1"/>
</dbReference>
<dbReference type="EMBL" id="GEZM01013423">
    <property type="protein sequence ID" value="JAV92575.1"/>
    <property type="molecule type" value="Transcribed_RNA"/>
</dbReference>
<dbReference type="PANTHER" id="PTHR15034:SF5">
    <property type="entry name" value="DEATH DOMAIN-CONTAINING PROTEIN CRADD"/>
    <property type="match status" value="1"/>
</dbReference>
<dbReference type="InterPro" id="IPR037939">
    <property type="entry name" value="CRADD"/>
</dbReference>
<dbReference type="GO" id="GO:0070513">
    <property type="term" value="F:death domain binding"/>
    <property type="evidence" value="ECO:0007669"/>
    <property type="project" value="InterPro"/>
</dbReference>
<dbReference type="InterPro" id="IPR001315">
    <property type="entry name" value="CARD"/>
</dbReference>
<dbReference type="GO" id="GO:0042981">
    <property type="term" value="P:regulation of apoptotic process"/>
    <property type="evidence" value="ECO:0007669"/>
    <property type="project" value="InterPro"/>
</dbReference>
<dbReference type="Gene3D" id="1.10.533.10">
    <property type="entry name" value="Death Domain, Fas"/>
    <property type="match status" value="1"/>
</dbReference>
<accession>A0A1Y1N7C1</accession>
<dbReference type="InterPro" id="IPR011029">
    <property type="entry name" value="DEATH-like_dom_sf"/>
</dbReference>
<protein>
    <recommendedName>
        <fullName evidence="1">CARD domain-containing protein</fullName>
    </recommendedName>
</protein>
<evidence type="ECO:0000313" key="2">
    <source>
        <dbReference type="EMBL" id="JAV92575.1"/>
    </source>
</evidence>
<dbReference type="Pfam" id="PF00619">
    <property type="entry name" value="CARD"/>
    <property type="match status" value="1"/>
</dbReference>